<dbReference type="PANTHER" id="PTHR20854">
    <property type="entry name" value="INOSITOL MONOPHOSPHATASE"/>
    <property type="match status" value="1"/>
</dbReference>
<keyword evidence="1" id="KW-0460">Magnesium</keyword>
<keyword evidence="3" id="KW-1185">Reference proteome</keyword>
<evidence type="ECO:0000256" key="1">
    <source>
        <dbReference type="PIRSR" id="PIRSR600760-2"/>
    </source>
</evidence>
<feature type="binding site" evidence="1">
    <location>
        <position position="97"/>
    </location>
    <ligand>
        <name>Mg(2+)</name>
        <dbReference type="ChEBI" id="CHEBI:18420"/>
        <label>1</label>
        <note>catalytic</note>
    </ligand>
</feature>
<dbReference type="AlphaFoldDB" id="A0A941IYC0"/>
<dbReference type="InterPro" id="IPR000760">
    <property type="entry name" value="Inositol_monophosphatase-like"/>
</dbReference>
<dbReference type="GO" id="GO:0007165">
    <property type="term" value="P:signal transduction"/>
    <property type="evidence" value="ECO:0007669"/>
    <property type="project" value="TreeGrafter"/>
</dbReference>
<comment type="cofactor">
    <cofactor evidence="1">
        <name>Mg(2+)</name>
        <dbReference type="ChEBI" id="CHEBI:18420"/>
    </cofactor>
</comment>
<dbReference type="GO" id="GO:0008934">
    <property type="term" value="F:inositol monophosphate 1-phosphatase activity"/>
    <property type="evidence" value="ECO:0007669"/>
    <property type="project" value="TreeGrafter"/>
</dbReference>
<feature type="binding site" evidence="1">
    <location>
        <position position="99"/>
    </location>
    <ligand>
        <name>Mg(2+)</name>
        <dbReference type="ChEBI" id="CHEBI:18420"/>
        <label>1</label>
        <note>catalytic</note>
    </ligand>
</feature>
<dbReference type="Gene3D" id="3.30.540.10">
    <property type="entry name" value="Fructose-1,6-Bisphosphatase, subunit A, domain 1"/>
    <property type="match status" value="1"/>
</dbReference>
<keyword evidence="1" id="KW-0479">Metal-binding</keyword>
<evidence type="ECO:0000313" key="2">
    <source>
        <dbReference type="EMBL" id="MBR8537721.1"/>
    </source>
</evidence>
<comment type="caution">
    <text evidence="2">The sequence shown here is derived from an EMBL/GenBank/DDBJ whole genome shotgun (WGS) entry which is preliminary data.</text>
</comment>
<protein>
    <recommendedName>
        <fullName evidence="4">Inositol monophosphatase</fullName>
    </recommendedName>
</protein>
<proteinExistence type="predicted"/>
<dbReference type="PRINTS" id="PR00377">
    <property type="entry name" value="IMPHPHTASES"/>
</dbReference>
<dbReference type="EMBL" id="JAGTAR010000038">
    <property type="protein sequence ID" value="MBR8537721.1"/>
    <property type="molecule type" value="Genomic_DNA"/>
</dbReference>
<gene>
    <name evidence="2" type="ORF">KDU71_19275</name>
</gene>
<dbReference type="Proteomes" id="UP000679220">
    <property type="component" value="Unassembled WGS sequence"/>
</dbReference>
<accession>A0A941IYC0</accession>
<dbReference type="PANTHER" id="PTHR20854:SF4">
    <property type="entry name" value="INOSITOL-1-MONOPHOSPHATASE-RELATED"/>
    <property type="match status" value="1"/>
</dbReference>
<evidence type="ECO:0008006" key="4">
    <source>
        <dbReference type="Google" id="ProtNLM"/>
    </source>
</evidence>
<reference evidence="2" key="1">
    <citation type="journal article" date="2018" name="Int. J. Syst. Evol. Microbiol.">
        <title>Carboxylicivirga sediminis sp. nov., isolated from coastal sediment.</title>
        <authorList>
            <person name="Wang F.Q."/>
            <person name="Ren L.H."/>
            <person name="Zou R.J."/>
            <person name="Sun Y.Z."/>
            <person name="Liu X.J."/>
            <person name="Jiang F."/>
            <person name="Liu L.J."/>
        </authorList>
    </citation>
    <scope>NUCLEOTIDE SEQUENCE</scope>
    <source>
        <strain evidence="2">JR1</strain>
    </source>
</reference>
<dbReference type="RefSeq" id="WP_212192745.1">
    <property type="nucleotide sequence ID" value="NZ_JAGTAR010000038.1"/>
</dbReference>
<dbReference type="Gene3D" id="3.40.190.80">
    <property type="match status" value="1"/>
</dbReference>
<evidence type="ECO:0000313" key="3">
    <source>
        <dbReference type="Proteomes" id="UP000679220"/>
    </source>
</evidence>
<organism evidence="2 3">
    <name type="scientific">Carboxylicivirga sediminis</name>
    <dbReference type="NCBI Taxonomy" id="2006564"/>
    <lineage>
        <taxon>Bacteria</taxon>
        <taxon>Pseudomonadati</taxon>
        <taxon>Bacteroidota</taxon>
        <taxon>Bacteroidia</taxon>
        <taxon>Marinilabiliales</taxon>
        <taxon>Marinilabiliaceae</taxon>
        <taxon>Carboxylicivirga</taxon>
    </lineage>
</organism>
<reference evidence="2" key="2">
    <citation type="submission" date="2021-04" db="EMBL/GenBank/DDBJ databases">
        <authorList>
            <person name="Zhang T."/>
            <person name="Zhang Y."/>
            <person name="Lu D."/>
            <person name="Zuo D."/>
            <person name="Du Z."/>
        </authorList>
    </citation>
    <scope>NUCLEOTIDE SEQUENCE</scope>
    <source>
        <strain evidence="2">JR1</strain>
    </source>
</reference>
<name>A0A941IYC0_9BACT</name>
<dbReference type="Pfam" id="PF00459">
    <property type="entry name" value="Inositol_P"/>
    <property type="match status" value="1"/>
</dbReference>
<feature type="binding site" evidence="1">
    <location>
        <position position="230"/>
    </location>
    <ligand>
        <name>Mg(2+)</name>
        <dbReference type="ChEBI" id="CHEBI:18420"/>
        <label>1</label>
        <note>catalytic</note>
    </ligand>
</feature>
<feature type="binding site" evidence="1">
    <location>
        <position position="100"/>
    </location>
    <ligand>
        <name>Mg(2+)</name>
        <dbReference type="ChEBI" id="CHEBI:18420"/>
        <label>1</label>
        <note>catalytic</note>
    </ligand>
</feature>
<dbReference type="GO" id="GO:0006020">
    <property type="term" value="P:inositol metabolic process"/>
    <property type="evidence" value="ECO:0007669"/>
    <property type="project" value="TreeGrafter"/>
</dbReference>
<feature type="binding site" evidence="1">
    <location>
        <position position="79"/>
    </location>
    <ligand>
        <name>Mg(2+)</name>
        <dbReference type="ChEBI" id="CHEBI:18420"/>
        <label>1</label>
        <note>catalytic</note>
    </ligand>
</feature>
<sequence length="287" mass="31847">MLLSPLQLNELGSCAIQAATQAGELIKRRSLEKLAIHKKEGGDSLASQVFTEVDLASEQIILKALQPSIEKYDLALLSEETADDGSRFEKDYFWCIDPLDGTLPFIEQTDGYAVSIALVDKLGIPHIGVIYNPVDSTLYHAIKGQGAYKNQQPWAISHPSESLTLVCDRSFKKYKAYNTIISKLRQFSHHKLNIICHGGAAMNAMWVLENSLAAYFKFPKKEDGGGSLWDYAASACIFNEIGAYAASFNKEDLDLNRTDSTFMNHKGICYCSSRQLALDIQNLITSH</sequence>
<dbReference type="GO" id="GO:0046872">
    <property type="term" value="F:metal ion binding"/>
    <property type="evidence" value="ECO:0007669"/>
    <property type="project" value="UniProtKB-KW"/>
</dbReference>
<dbReference type="SUPFAM" id="SSF56655">
    <property type="entry name" value="Carbohydrate phosphatase"/>
    <property type="match status" value="1"/>
</dbReference>